<feature type="transmembrane region" description="Helical" evidence="1">
    <location>
        <begin position="87"/>
        <end position="114"/>
    </location>
</feature>
<dbReference type="Proteomes" id="UP000789508">
    <property type="component" value="Unassembled WGS sequence"/>
</dbReference>
<keyword evidence="1" id="KW-0812">Transmembrane</keyword>
<dbReference type="OrthoDB" id="2445287at2759"/>
<keyword evidence="1" id="KW-0472">Membrane</keyword>
<comment type="caution">
    <text evidence="2">The sequence shown here is derived from an EMBL/GenBank/DDBJ whole genome shotgun (WGS) entry which is preliminary data.</text>
</comment>
<accession>A0A9N8WK57</accession>
<evidence type="ECO:0000313" key="2">
    <source>
        <dbReference type="EMBL" id="CAG8489446.1"/>
    </source>
</evidence>
<dbReference type="AlphaFoldDB" id="A0A9N8WK57"/>
<proteinExistence type="predicted"/>
<organism evidence="2 3">
    <name type="scientific">Ambispora leptoticha</name>
    <dbReference type="NCBI Taxonomy" id="144679"/>
    <lineage>
        <taxon>Eukaryota</taxon>
        <taxon>Fungi</taxon>
        <taxon>Fungi incertae sedis</taxon>
        <taxon>Mucoromycota</taxon>
        <taxon>Glomeromycotina</taxon>
        <taxon>Glomeromycetes</taxon>
        <taxon>Archaeosporales</taxon>
        <taxon>Ambisporaceae</taxon>
        <taxon>Ambispora</taxon>
    </lineage>
</organism>
<evidence type="ECO:0000256" key="1">
    <source>
        <dbReference type="SAM" id="Phobius"/>
    </source>
</evidence>
<sequence>MDNQQRGDFQMRQQHRNRLLRFQIFGVNVSELQQIFVWIFALLTYTPLSLWLAFAFLIGGLATCIPAMLCMIGLLMCATASVGISVFLVFIGMILFLPLTIVALIVSFWIVLLYSGYKILATNFSKHTS</sequence>
<dbReference type="EMBL" id="CAJVPS010000486">
    <property type="protein sequence ID" value="CAG8489446.1"/>
    <property type="molecule type" value="Genomic_DNA"/>
</dbReference>
<reference evidence="2" key="1">
    <citation type="submission" date="2021-06" db="EMBL/GenBank/DDBJ databases">
        <authorList>
            <person name="Kallberg Y."/>
            <person name="Tangrot J."/>
            <person name="Rosling A."/>
        </authorList>
    </citation>
    <scope>NUCLEOTIDE SEQUENCE</scope>
    <source>
        <strain evidence="2">FL130A</strain>
    </source>
</reference>
<keyword evidence="3" id="KW-1185">Reference proteome</keyword>
<keyword evidence="1" id="KW-1133">Transmembrane helix</keyword>
<name>A0A9N8WK57_9GLOM</name>
<protein>
    <submittedName>
        <fullName evidence="2">12437_t:CDS:1</fullName>
    </submittedName>
</protein>
<evidence type="ECO:0000313" key="3">
    <source>
        <dbReference type="Proteomes" id="UP000789508"/>
    </source>
</evidence>
<gene>
    <name evidence="2" type="ORF">ALEPTO_LOCUS2903</name>
</gene>